<protein>
    <recommendedName>
        <fullName evidence="4">C2H2-type domain-containing protein</fullName>
    </recommendedName>
</protein>
<dbReference type="VEuPathDB" id="FungiDB:PV10_00490"/>
<keyword evidence="3" id="KW-1185">Reference proteome</keyword>
<reference evidence="2 3" key="1">
    <citation type="submission" date="2015-01" db="EMBL/GenBank/DDBJ databases">
        <title>The Genome Sequence of Exophiala mesophila CBS40295.</title>
        <authorList>
            <consortium name="The Broad Institute Genomics Platform"/>
            <person name="Cuomo C."/>
            <person name="de Hoog S."/>
            <person name="Gorbushina A."/>
            <person name="Stielow B."/>
            <person name="Teixiera M."/>
            <person name="Abouelleil A."/>
            <person name="Chapman S.B."/>
            <person name="Priest M."/>
            <person name="Young S.K."/>
            <person name="Wortman J."/>
            <person name="Nusbaum C."/>
            <person name="Birren B."/>
        </authorList>
    </citation>
    <scope>NUCLEOTIDE SEQUENCE [LARGE SCALE GENOMIC DNA]</scope>
    <source>
        <strain evidence="2 3">CBS 40295</strain>
    </source>
</reference>
<dbReference type="RefSeq" id="XP_016228226.1">
    <property type="nucleotide sequence ID" value="XM_016364577.1"/>
</dbReference>
<feature type="compositionally biased region" description="Low complexity" evidence="1">
    <location>
        <begin position="150"/>
        <end position="159"/>
    </location>
</feature>
<evidence type="ECO:0008006" key="4">
    <source>
        <dbReference type="Google" id="ProtNLM"/>
    </source>
</evidence>
<feature type="compositionally biased region" description="Polar residues" evidence="1">
    <location>
        <begin position="160"/>
        <end position="177"/>
    </location>
</feature>
<dbReference type="HOGENOM" id="CLU_067899_0_0_1"/>
<accession>A0A0D1ZPW5</accession>
<name>A0A0D1ZPW5_EXOME</name>
<evidence type="ECO:0000256" key="1">
    <source>
        <dbReference type="SAM" id="MobiDB-lite"/>
    </source>
</evidence>
<gene>
    <name evidence="2" type="ORF">PV10_00490</name>
</gene>
<dbReference type="Proteomes" id="UP000054302">
    <property type="component" value="Unassembled WGS sequence"/>
</dbReference>
<dbReference type="STRING" id="212818.A0A0D1ZPW5"/>
<evidence type="ECO:0000313" key="2">
    <source>
        <dbReference type="EMBL" id="KIV96652.1"/>
    </source>
</evidence>
<evidence type="ECO:0000313" key="3">
    <source>
        <dbReference type="Proteomes" id="UP000054302"/>
    </source>
</evidence>
<dbReference type="OrthoDB" id="4826573at2759"/>
<dbReference type="EMBL" id="KN847520">
    <property type="protein sequence ID" value="KIV96652.1"/>
    <property type="molecule type" value="Genomic_DNA"/>
</dbReference>
<sequence>METTADHVFSPMPSAPETRVEQMIQDILQQVKQQLRAQHYPPPTDVCLLADAGQTITYLLETLANVATALSEGTAATDYIDVRLEEPPQDGRLNGLDMDLVDYLEDTLAALKTISTDLRNTALRCRTVWQAAPTRPSLQRLQTWSTIDRSQSSASESASPPTITMASNSGSMPEQNLKSRGKGHYICPEGHKCTKGGCLPNGELIVFERNSAFRMHLAKHRRQFVCDLPGCSNTTGFARIDQLERHKQKVPHKSRAETR</sequence>
<feature type="region of interest" description="Disordered" evidence="1">
    <location>
        <begin position="144"/>
        <end position="177"/>
    </location>
</feature>
<organism evidence="2 3">
    <name type="scientific">Exophiala mesophila</name>
    <name type="common">Black yeast-like fungus</name>
    <dbReference type="NCBI Taxonomy" id="212818"/>
    <lineage>
        <taxon>Eukaryota</taxon>
        <taxon>Fungi</taxon>
        <taxon>Dikarya</taxon>
        <taxon>Ascomycota</taxon>
        <taxon>Pezizomycotina</taxon>
        <taxon>Eurotiomycetes</taxon>
        <taxon>Chaetothyriomycetidae</taxon>
        <taxon>Chaetothyriales</taxon>
        <taxon>Herpotrichiellaceae</taxon>
        <taxon>Exophiala</taxon>
    </lineage>
</organism>
<dbReference type="GeneID" id="27318335"/>
<proteinExistence type="predicted"/>
<dbReference type="OMA" id="HYICPEG"/>
<dbReference type="AlphaFoldDB" id="A0A0D1ZPW5"/>